<keyword evidence="3" id="KW-1003">Cell membrane</keyword>
<feature type="transmembrane region" description="Helical" evidence="10">
    <location>
        <begin position="48"/>
        <end position="77"/>
    </location>
</feature>
<evidence type="ECO:0000256" key="8">
    <source>
        <dbReference type="ARBA" id="ARBA00023136"/>
    </source>
</evidence>
<keyword evidence="2" id="KW-0813">Transport</keyword>
<comment type="similarity">
    <text evidence="9">Belongs to the binding-protein-dependent transport system permease family. LivHM subfamily.</text>
</comment>
<dbReference type="GO" id="GO:0042941">
    <property type="term" value="P:D-alanine transmembrane transport"/>
    <property type="evidence" value="ECO:0007669"/>
    <property type="project" value="TreeGrafter"/>
</dbReference>
<evidence type="ECO:0000256" key="5">
    <source>
        <dbReference type="ARBA" id="ARBA00022692"/>
    </source>
</evidence>
<evidence type="ECO:0000256" key="9">
    <source>
        <dbReference type="ARBA" id="ARBA00037998"/>
    </source>
</evidence>
<reference evidence="11" key="1">
    <citation type="submission" date="2020-08" db="EMBL/GenBank/DDBJ databases">
        <title>Genome public.</title>
        <authorList>
            <person name="Liu C."/>
            <person name="Sun Q."/>
        </authorList>
    </citation>
    <scope>NUCLEOTIDE SEQUENCE</scope>
    <source>
        <strain evidence="11">NSJ-52</strain>
    </source>
</reference>
<keyword evidence="7 10" id="KW-1133">Transmembrane helix</keyword>
<keyword evidence="12" id="KW-1185">Reference proteome</keyword>
<dbReference type="GO" id="GO:0015190">
    <property type="term" value="F:L-leucine transmembrane transporter activity"/>
    <property type="evidence" value="ECO:0007669"/>
    <property type="project" value="TreeGrafter"/>
</dbReference>
<evidence type="ECO:0000256" key="2">
    <source>
        <dbReference type="ARBA" id="ARBA00022448"/>
    </source>
</evidence>
<evidence type="ECO:0000313" key="11">
    <source>
        <dbReference type="EMBL" id="MBC5735676.1"/>
    </source>
</evidence>
<feature type="transmembrane region" description="Helical" evidence="10">
    <location>
        <begin position="98"/>
        <end position="118"/>
    </location>
</feature>
<comment type="subcellular location">
    <subcellularLocation>
        <location evidence="1">Cell membrane</location>
        <topology evidence="1">Multi-pass membrane protein</topology>
    </subcellularLocation>
</comment>
<dbReference type="InterPro" id="IPR001851">
    <property type="entry name" value="ABC_transp_permease"/>
</dbReference>
<dbReference type="PANTHER" id="PTHR11795:SF371">
    <property type="entry name" value="HIGH-AFFINITY BRANCHED-CHAIN AMINO ACID TRANSPORT SYSTEM PERMEASE PROTEIN LIVH"/>
    <property type="match status" value="1"/>
</dbReference>
<dbReference type="PANTHER" id="PTHR11795">
    <property type="entry name" value="BRANCHED-CHAIN AMINO ACID TRANSPORT SYSTEM PERMEASE PROTEIN LIVH"/>
    <property type="match status" value="1"/>
</dbReference>
<evidence type="ECO:0000256" key="7">
    <source>
        <dbReference type="ARBA" id="ARBA00022989"/>
    </source>
</evidence>
<keyword evidence="8 10" id="KW-0472">Membrane</keyword>
<feature type="transmembrane region" description="Helical" evidence="10">
    <location>
        <begin position="138"/>
        <end position="161"/>
    </location>
</feature>
<dbReference type="Proteomes" id="UP000607645">
    <property type="component" value="Unassembled WGS sequence"/>
</dbReference>
<dbReference type="EMBL" id="JACOPQ010000001">
    <property type="protein sequence ID" value="MBC5735676.1"/>
    <property type="molecule type" value="Genomic_DNA"/>
</dbReference>
<protein>
    <submittedName>
        <fullName evidence="11">Branched-chain amino acid ABC transporter permease</fullName>
    </submittedName>
</protein>
<name>A0A8J6JA78_9FIRM</name>
<dbReference type="GO" id="GO:0005304">
    <property type="term" value="F:L-valine transmembrane transporter activity"/>
    <property type="evidence" value="ECO:0007669"/>
    <property type="project" value="TreeGrafter"/>
</dbReference>
<keyword evidence="4" id="KW-0997">Cell inner membrane</keyword>
<dbReference type="InterPro" id="IPR052157">
    <property type="entry name" value="BCAA_transport_permease"/>
</dbReference>
<dbReference type="GO" id="GO:0015192">
    <property type="term" value="F:L-phenylalanine transmembrane transporter activity"/>
    <property type="evidence" value="ECO:0007669"/>
    <property type="project" value="TreeGrafter"/>
</dbReference>
<evidence type="ECO:0000313" key="12">
    <source>
        <dbReference type="Proteomes" id="UP000607645"/>
    </source>
</evidence>
<dbReference type="GO" id="GO:0015808">
    <property type="term" value="P:L-alanine transport"/>
    <property type="evidence" value="ECO:0007669"/>
    <property type="project" value="TreeGrafter"/>
</dbReference>
<keyword evidence="6" id="KW-0029">Amino-acid transport</keyword>
<dbReference type="AlphaFoldDB" id="A0A8J6JA78"/>
<proteinExistence type="inferred from homology"/>
<gene>
    <name evidence="11" type="ORF">H8S62_01455</name>
</gene>
<keyword evidence="5 10" id="KW-0812">Transmembrane</keyword>
<evidence type="ECO:0000256" key="3">
    <source>
        <dbReference type="ARBA" id="ARBA00022475"/>
    </source>
</evidence>
<evidence type="ECO:0000256" key="6">
    <source>
        <dbReference type="ARBA" id="ARBA00022970"/>
    </source>
</evidence>
<evidence type="ECO:0000256" key="1">
    <source>
        <dbReference type="ARBA" id="ARBA00004651"/>
    </source>
</evidence>
<dbReference type="Pfam" id="PF02653">
    <property type="entry name" value="BPD_transp_2"/>
    <property type="match status" value="1"/>
</dbReference>
<feature type="transmembrane region" description="Helical" evidence="10">
    <location>
        <begin position="7"/>
        <end position="28"/>
    </location>
</feature>
<dbReference type="CDD" id="cd06582">
    <property type="entry name" value="TM_PBP1_LivH_like"/>
    <property type="match status" value="1"/>
</dbReference>
<dbReference type="GO" id="GO:1903806">
    <property type="term" value="P:L-isoleucine import across plasma membrane"/>
    <property type="evidence" value="ECO:0007669"/>
    <property type="project" value="TreeGrafter"/>
</dbReference>
<comment type="caution">
    <text evidence="11">The sequence shown here is derived from an EMBL/GenBank/DDBJ whole genome shotgun (WGS) entry which is preliminary data.</text>
</comment>
<organism evidence="11 12">
    <name type="scientific">Lawsonibacter faecis</name>
    <dbReference type="NCBI Taxonomy" id="2763052"/>
    <lineage>
        <taxon>Bacteria</taxon>
        <taxon>Bacillati</taxon>
        <taxon>Bacillota</taxon>
        <taxon>Clostridia</taxon>
        <taxon>Eubacteriales</taxon>
        <taxon>Oscillospiraceae</taxon>
        <taxon>Lawsonibacter</taxon>
    </lineage>
</organism>
<dbReference type="GO" id="GO:0005886">
    <property type="term" value="C:plasma membrane"/>
    <property type="evidence" value="ECO:0007669"/>
    <property type="project" value="UniProtKB-SubCell"/>
</dbReference>
<evidence type="ECO:0000256" key="10">
    <source>
        <dbReference type="SAM" id="Phobius"/>
    </source>
</evidence>
<sequence>MNYFIQLLINGLALGSIYALTAIGYSMVYSILELVNFAHGSVYMAGAFGYYILVVMLGWPWYISLAAILLFVGLLGIGYEKATLLPLRKANLPKFTGLISTMGVSIILQNVLFLSMGSTTHLYPSFFEGEFFTVGPFTVTYIQVLIIVLSATLLIALSLFIKKTKVGIAMRAVSQNTDASEWMGINVNRIVSLTFFLGSVFAALSGILSCMSFRGVDISVGVKIAIKAFGATVIGGIGNLSGAALGAFIIAEAETLTAGYVSSDMRDLVAFVILILILTIKPDGLLGKKVQKKV</sequence>
<evidence type="ECO:0000256" key="4">
    <source>
        <dbReference type="ARBA" id="ARBA00022519"/>
    </source>
</evidence>
<dbReference type="GO" id="GO:0015188">
    <property type="term" value="F:L-isoleucine transmembrane transporter activity"/>
    <property type="evidence" value="ECO:0007669"/>
    <property type="project" value="TreeGrafter"/>
</dbReference>
<feature type="transmembrane region" description="Helical" evidence="10">
    <location>
        <begin position="190"/>
        <end position="208"/>
    </location>
</feature>
<accession>A0A8J6JA78</accession>
<dbReference type="RefSeq" id="WP_155144993.1">
    <property type="nucleotide sequence ID" value="NZ_JACOPQ010000001.1"/>
</dbReference>